<dbReference type="GO" id="GO:0005200">
    <property type="term" value="F:structural constituent of cytoskeleton"/>
    <property type="evidence" value="ECO:0007669"/>
    <property type="project" value="TreeGrafter"/>
</dbReference>
<keyword evidence="1" id="KW-0597">Phosphoprotein</keyword>
<keyword evidence="4" id="KW-0175">Coiled coil</keyword>
<evidence type="ECO:0000259" key="6">
    <source>
        <dbReference type="Pfam" id="PF18373"/>
    </source>
</evidence>
<dbReference type="InterPro" id="IPR002017">
    <property type="entry name" value="Spectrin_repeat"/>
</dbReference>
<feature type="region of interest" description="Disordered" evidence="5">
    <location>
        <begin position="1"/>
        <end position="23"/>
    </location>
</feature>
<dbReference type="InterPro" id="IPR018159">
    <property type="entry name" value="Spectrin/alpha-actinin"/>
</dbReference>
<dbReference type="GO" id="GO:0042383">
    <property type="term" value="C:sarcolemma"/>
    <property type="evidence" value="ECO:0007669"/>
    <property type="project" value="TreeGrafter"/>
</dbReference>
<feature type="domain" description="Desmoplakin spectrin-like" evidence="6">
    <location>
        <begin position="437"/>
        <end position="507"/>
    </location>
</feature>
<dbReference type="InterPro" id="IPR049538">
    <property type="entry name" value="PCN-like_spectrin-like_rpt"/>
</dbReference>
<keyword evidence="3" id="KW-0963">Cytoplasm</keyword>
<keyword evidence="8" id="KW-1185">Reference proteome</keyword>
<dbReference type="CDD" id="cd00176">
    <property type="entry name" value="SPEC"/>
    <property type="match status" value="1"/>
</dbReference>
<dbReference type="GO" id="GO:0005882">
    <property type="term" value="C:intermediate filament"/>
    <property type="evidence" value="ECO:0007669"/>
    <property type="project" value="TreeGrafter"/>
</dbReference>
<dbReference type="GO" id="GO:0030506">
    <property type="term" value="F:ankyrin binding"/>
    <property type="evidence" value="ECO:0007669"/>
    <property type="project" value="TreeGrafter"/>
</dbReference>
<dbReference type="Pfam" id="PF21097">
    <property type="entry name" value="SR_plectin_7"/>
    <property type="match status" value="1"/>
</dbReference>
<dbReference type="GO" id="GO:0048471">
    <property type="term" value="C:perinuclear region of cytoplasm"/>
    <property type="evidence" value="ECO:0007669"/>
    <property type="project" value="TreeGrafter"/>
</dbReference>
<evidence type="ECO:0000313" key="8">
    <source>
        <dbReference type="Proteomes" id="UP000257200"/>
    </source>
</evidence>
<dbReference type="FunFam" id="1.20.58.60:FF:000010">
    <property type="entry name" value="plectin isoform X2"/>
    <property type="match status" value="1"/>
</dbReference>
<organism evidence="7 8">
    <name type="scientific">Acanthochromis polyacanthus</name>
    <name type="common">spiny chromis</name>
    <dbReference type="NCBI Taxonomy" id="80966"/>
    <lineage>
        <taxon>Eukaryota</taxon>
        <taxon>Metazoa</taxon>
        <taxon>Chordata</taxon>
        <taxon>Craniata</taxon>
        <taxon>Vertebrata</taxon>
        <taxon>Euteleostomi</taxon>
        <taxon>Actinopterygii</taxon>
        <taxon>Neopterygii</taxon>
        <taxon>Teleostei</taxon>
        <taxon>Neoteleostei</taxon>
        <taxon>Acanthomorphata</taxon>
        <taxon>Ovalentaria</taxon>
        <taxon>Pomacentridae</taxon>
        <taxon>Acanthochromis</taxon>
    </lineage>
</organism>
<dbReference type="InParanoid" id="A0A3Q1GL13"/>
<evidence type="ECO:0000256" key="4">
    <source>
        <dbReference type="SAM" id="Coils"/>
    </source>
</evidence>
<evidence type="ECO:0000256" key="3">
    <source>
        <dbReference type="ARBA" id="ARBA00023212"/>
    </source>
</evidence>
<dbReference type="Gene3D" id="1.20.58.1060">
    <property type="match status" value="1"/>
</dbReference>
<evidence type="ECO:0000256" key="1">
    <source>
        <dbReference type="ARBA" id="ARBA00022553"/>
    </source>
</evidence>
<reference evidence="7" key="1">
    <citation type="submission" date="2025-08" db="UniProtKB">
        <authorList>
            <consortium name="Ensembl"/>
        </authorList>
    </citation>
    <scope>IDENTIFICATION</scope>
</reference>
<dbReference type="GO" id="GO:0045296">
    <property type="term" value="F:cadherin binding"/>
    <property type="evidence" value="ECO:0007669"/>
    <property type="project" value="TreeGrafter"/>
</dbReference>
<dbReference type="GeneTree" id="ENSGT00940000162855"/>
<dbReference type="Ensembl" id="ENSAPOT00000022006.1">
    <property type="protein sequence ID" value="ENSAPOP00000030179.1"/>
    <property type="gene ID" value="ENSAPOG00000016653.1"/>
</dbReference>
<evidence type="ECO:0000313" key="7">
    <source>
        <dbReference type="Ensembl" id="ENSAPOP00000030179.1"/>
    </source>
</evidence>
<dbReference type="PANTHER" id="PTHR23169:SF32">
    <property type="entry name" value="PLECTIN ISOFORM X1"/>
    <property type="match status" value="1"/>
</dbReference>
<dbReference type="InterPro" id="IPR043197">
    <property type="entry name" value="Plakin"/>
</dbReference>
<dbReference type="GO" id="GO:0042060">
    <property type="term" value="P:wound healing"/>
    <property type="evidence" value="ECO:0007669"/>
    <property type="project" value="TreeGrafter"/>
</dbReference>
<dbReference type="InterPro" id="IPR041573">
    <property type="entry name" value="Desmoplakin_Spectrin-like"/>
</dbReference>
<dbReference type="GO" id="GO:0031581">
    <property type="term" value="P:hemidesmosome assembly"/>
    <property type="evidence" value="ECO:0007669"/>
    <property type="project" value="TreeGrafter"/>
</dbReference>
<dbReference type="Proteomes" id="UP000257200">
    <property type="component" value="Unplaced"/>
</dbReference>
<keyword evidence="3" id="KW-0206">Cytoskeleton</keyword>
<dbReference type="GO" id="GO:0045104">
    <property type="term" value="P:intermediate filament cytoskeleton organization"/>
    <property type="evidence" value="ECO:0007669"/>
    <property type="project" value="InterPro"/>
</dbReference>
<proteinExistence type="predicted"/>
<name>A0A3Q1GL13_9TELE</name>
<dbReference type="Pfam" id="PF21019">
    <property type="entry name" value="Spectrin_3"/>
    <property type="match status" value="1"/>
</dbReference>
<dbReference type="AlphaFoldDB" id="A0A3Q1GL13"/>
<dbReference type="SMART" id="SM00150">
    <property type="entry name" value="SPEC"/>
    <property type="match status" value="3"/>
</dbReference>
<protein>
    <recommendedName>
        <fullName evidence="6">Desmoplakin spectrin-like domain-containing protein</fullName>
    </recommendedName>
</protein>
<dbReference type="Pfam" id="PF18373">
    <property type="entry name" value="Spectrin_2"/>
    <property type="match status" value="1"/>
</dbReference>
<dbReference type="SUPFAM" id="SSF46966">
    <property type="entry name" value="Spectrin repeat"/>
    <property type="match status" value="4"/>
</dbReference>
<dbReference type="PANTHER" id="PTHR23169">
    <property type="entry name" value="ENVOPLAKIN"/>
    <property type="match status" value="1"/>
</dbReference>
<dbReference type="GO" id="GO:0005925">
    <property type="term" value="C:focal adhesion"/>
    <property type="evidence" value="ECO:0007669"/>
    <property type="project" value="TreeGrafter"/>
</dbReference>
<dbReference type="FunFam" id="1.20.58.60:FF:000009">
    <property type="entry name" value="dystonin isoform X1"/>
    <property type="match status" value="1"/>
</dbReference>
<keyword evidence="2" id="KW-0677">Repeat</keyword>
<feature type="coiled-coil region" evidence="4">
    <location>
        <begin position="774"/>
        <end position="818"/>
    </location>
</feature>
<dbReference type="GO" id="GO:0008307">
    <property type="term" value="F:structural constituent of muscle"/>
    <property type="evidence" value="ECO:0007669"/>
    <property type="project" value="TreeGrafter"/>
</dbReference>
<dbReference type="Pfam" id="PF00435">
    <property type="entry name" value="Spectrin"/>
    <property type="match status" value="1"/>
</dbReference>
<dbReference type="GO" id="GO:0030056">
    <property type="term" value="C:hemidesmosome"/>
    <property type="evidence" value="ECO:0007669"/>
    <property type="project" value="TreeGrafter"/>
</dbReference>
<feature type="coiled-coil region" evidence="4">
    <location>
        <begin position="355"/>
        <end position="385"/>
    </location>
</feature>
<accession>A0A3Q1GL13</accession>
<dbReference type="Gene3D" id="1.20.58.60">
    <property type="match status" value="4"/>
</dbReference>
<dbReference type="Pfam" id="PF21020">
    <property type="entry name" value="Spectrin_4"/>
    <property type="match status" value="1"/>
</dbReference>
<reference evidence="7" key="2">
    <citation type="submission" date="2025-09" db="UniProtKB">
        <authorList>
            <consortium name="Ensembl"/>
        </authorList>
    </citation>
    <scope>IDENTIFICATION</scope>
</reference>
<sequence length="870" mass="100844">ISSSVLQDVRMMSSGKPAQHTGEVEADLEKAEGMIRFLFNDVQLLKDGRHLQAEQMYRRYRHISLEYNLRLKSGVTTQQIPMTQTHMTQSHMTQSHMTQVHSAQVLQQAPLRARPELDEVTMRYIQDLLGWVEENQRRVDDGEWGSDLPTVESQLGSHRGLHQSVEEFRSKIERAKADEISPVSKAAYRDYLGKLELQYGKLLNSSKARLRYLDQLHAFVTAATKELMWLNEKEEEEVNYDWSDRNTNMAAKKENYSGLMRELELREKKTNGVQATGDKLLRDGHPARKTVEAFTAALQTQWSWILQLCCCIETHLKENTNYFQFFSDVKEAEDKIKKMQDTMKRKYTCDRSITVTRLEDLLQDAADEKEQLNEFKTHLEGLKRRAKTVIQLKPRNPATSVKGKQPIQAVCDFKQMEAARRPSLSPGKLTLLKSYLLSWQYLMRDVHMINTWNITMEYRLALRNLEQHYQDFLRDSQDSQMFGAEDRMQVESNYNRANQHYHTMVTSAEQGEQDESVCKTYLTKIKDLRLKLEGCENRTVTRLRQPVDKEPLKACAMKTAEQMKVHSELEGLKKDLNSVAEKTEEVLASPQQSSSAPMLRSELDLTLKKMEHVYGLSTVYLDKLKTIDVVIRNTKDAEDTLKNYETRLRGVSKVPADEKEVEAQRSQLKVNSLQLYRVFDRLQGELKAASAINDRMTRIHSERDAELEHYRQLVGGLLERWQAVFAQIDLRQRELDLLGRNMNSYRGNYEWLMQWLGEARKKQEKIQAVPIGDSKALKEQLAEEKKLLEEIEKNKDKIENCQKNAKAYIDSVKDYELQILTYKALQDPMTSPLKKPKMEGQSDNIIQEVSSENTTPGSPANEFEIHVVVF</sequence>
<evidence type="ECO:0000256" key="5">
    <source>
        <dbReference type="SAM" id="MobiDB-lite"/>
    </source>
</evidence>
<dbReference type="STRING" id="80966.ENSAPOP00000030179"/>
<evidence type="ECO:0000256" key="2">
    <source>
        <dbReference type="ARBA" id="ARBA00022737"/>
    </source>
</evidence>